<dbReference type="UniPathway" id="UPA00989"/>
<dbReference type="eggNOG" id="COG0220">
    <property type="taxonomic scope" value="Bacteria"/>
</dbReference>
<dbReference type="NCBIfam" id="NF001080">
    <property type="entry name" value="PRK00121.2-2"/>
    <property type="match status" value="1"/>
</dbReference>
<gene>
    <name evidence="7 8" type="primary">trmB</name>
    <name evidence="8" type="ORF">CUS_4946</name>
</gene>
<dbReference type="PANTHER" id="PTHR23417:SF14">
    <property type="entry name" value="PENTACOTRIPEPTIDE-REPEAT REGION OF PRORP DOMAIN-CONTAINING PROTEIN"/>
    <property type="match status" value="1"/>
</dbReference>
<dbReference type="AlphaFoldDB" id="E9S7M1"/>
<dbReference type="GO" id="GO:0008176">
    <property type="term" value="F:tRNA (guanine(46)-N7)-methyltransferase activity"/>
    <property type="evidence" value="ECO:0007669"/>
    <property type="project" value="UniProtKB-UniRule"/>
</dbReference>
<dbReference type="InterPro" id="IPR003358">
    <property type="entry name" value="tRNA_(Gua-N-7)_MeTrfase_Trmb"/>
</dbReference>
<comment type="function">
    <text evidence="2 7">Catalyzes the formation of N(7)-methylguanine at position 46 (m7G46) in tRNA.</text>
</comment>
<evidence type="ECO:0000256" key="5">
    <source>
        <dbReference type="ARBA" id="ARBA00022691"/>
    </source>
</evidence>
<dbReference type="InterPro" id="IPR029063">
    <property type="entry name" value="SAM-dependent_MTases_sf"/>
</dbReference>
<keyword evidence="6 7" id="KW-0819">tRNA processing</keyword>
<dbReference type="PANTHER" id="PTHR23417">
    <property type="entry name" value="3-DEOXY-D-MANNO-OCTULOSONIC-ACID TRANSFERASE/TRNA GUANINE-N 7 - -METHYLTRANSFERASE"/>
    <property type="match status" value="1"/>
</dbReference>
<comment type="pathway">
    <text evidence="7">tRNA modification; N(7)-methylguanine-tRNA biosynthesis.</text>
</comment>
<proteinExistence type="inferred from homology"/>
<dbReference type="InterPro" id="IPR055361">
    <property type="entry name" value="tRNA_methyltr_TrmB_bact"/>
</dbReference>
<dbReference type="PROSITE" id="PS51625">
    <property type="entry name" value="SAM_MT_TRMB"/>
    <property type="match status" value="1"/>
</dbReference>
<evidence type="ECO:0000256" key="1">
    <source>
        <dbReference type="ARBA" id="ARBA00000142"/>
    </source>
</evidence>
<keyword evidence="3 7" id="KW-0489">Methyltransferase</keyword>
<dbReference type="Gene3D" id="3.40.50.150">
    <property type="entry name" value="Vaccinia Virus protein VP39"/>
    <property type="match status" value="1"/>
</dbReference>
<dbReference type="SUPFAM" id="SSF53335">
    <property type="entry name" value="S-adenosyl-L-methionine-dependent methyltransferases"/>
    <property type="match status" value="1"/>
</dbReference>
<evidence type="ECO:0000313" key="8">
    <source>
        <dbReference type="EMBL" id="EGC04725.1"/>
    </source>
</evidence>
<dbReference type="NCBIfam" id="TIGR00091">
    <property type="entry name" value="tRNA (guanosine(46)-N7)-methyltransferase TrmB"/>
    <property type="match status" value="1"/>
</dbReference>
<comment type="caution">
    <text evidence="8">The sequence shown here is derived from an EMBL/GenBank/DDBJ whole genome shotgun (WGS) entry which is preliminary data.</text>
</comment>
<dbReference type="Pfam" id="PF02390">
    <property type="entry name" value="Methyltransf_4"/>
    <property type="match status" value="1"/>
</dbReference>
<dbReference type="EMBL" id="ADKM02000012">
    <property type="protein sequence ID" value="EGC04725.1"/>
    <property type="molecule type" value="Genomic_DNA"/>
</dbReference>
<dbReference type="EC" id="2.1.1.33" evidence="7"/>
<dbReference type="HAMAP" id="MF_01057">
    <property type="entry name" value="tRNA_methyltr_TrmB"/>
    <property type="match status" value="1"/>
</dbReference>
<evidence type="ECO:0000256" key="3">
    <source>
        <dbReference type="ARBA" id="ARBA00022603"/>
    </source>
</evidence>
<dbReference type="CDD" id="cd02440">
    <property type="entry name" value="AdoMet_MTases"/>
    <property type="match status" value="1"/>
</dbReference>
<name>E9S7M1_RUMAL</name>
<keyword evidence="9" id="KW-1185">Reference proteome</keyword>
<evidence type="ECO:0000256" key="2">
    <source>
        <dbReference type="ARBA" id="ARBA00003015"/>
    </source>
</evidence>
<feature type="binding site" evidence="7">
    <location>
        <position position="79"/>
    </location>
    <ligand>
        <name>S-adenosyl-L-methionine</name>
        <dbReference type="ChEBI" id="CHEBI:59789"/>
    </ligand>
</feature>
<evidence type="ECO:0000313" key="9">
    <source>
        <dbReference type="Proteomes" id="UP000004259"/>
    </source>
</evidence>
<feature type="binding site" evidence="7">
    <location>
        <position position="132"/>
    </location>
    <ligand>
        <name>substrate</name>
    </ligand>
</feature>
<evidence type="ECO:0000256" key="7">
    <source>
        <dbReference type="HAMAP-Rule" id="MF_01057"/>
    </source>
</evidence>
<feature type="binding site" evidence="7">
    <location>
        <position position="106"/>
    </location>
    <ligand>
        <name>S-adenosyl-L-methionine</name>
        <dbReference type="ChEBI" id="CHEBI:59789"/>
    </ligand>
</feature>
<dbReference type="OrthoDB" id="9802090at2"/>
<feature type="binding site" evidence="7">
    <location>
        <position position="164"/>
    </location>
    <ligand>
        <name>substrate</name>
    </ligand>
</feature>
<comment type="caution">
    <text evidence="7">Lacks conserved residue(s) required for the propagation of feature annotation.</text>
</comment>
<sequence length="224" mass="25855">MRMRRKSNLEERLAACGDMIIYLDRDVLDFSVKDDKNIMDISAVFGNDNPVELEIGCGKGQFVRELAKLQPNTNFLAVEVSSNVIVEAAENTIADGLTNVRFLRGNARYLDCFIPAKKVGRIYLNFSCPYPKNTYANHRLTNHEFLAIYERLLSDGGEIHQKTDNMHFFEYSLEQFAQYGWGLKNVSLDLHNSDFEGNIMTEYEKRFTDLGQPIYRLEAFRRTI</sequence>
<protein>
    <recommendedName>
        <fullName evidence="7">tRNA (guanine-N(7)-)-methyltransferase</fullName>
        <ecNumber evidence="7">2.1.1.33</ecNumber>
    </recommendedName>
    <alternativeName>
        <fullName evidence="7">tRNA (guanine(46)-N(7))-methyltransferase</fullName>
    </alternativeName>
    <alternativeName>
        <fullName evidence="7">tRNA(m7G46)-methyltransferase</fullName>
    </alternativeName>
</protein>
<evidence type="ECO:0000256" key="4">
    <source>
        <dbReference type="ARBA" id="ARBA00022679"/>
    </source>
</evidence>
<feature type="binding site" evidence="7">
    <location>
        <begin position="201"/>
        <end position="204"/>
    </location>
    <ligand>
        <name>substrate</name>
    </ligand>
</feature>
<keyword evidence="5 7" id="KW-0949">S-adenosyl-L-methionine</keyword>
<dbReference type="STRING" id="246199.CUS_4946"/>
<keyword evidence="4 7" id="KW-0808">Transferase</keyword>
<feature type="binding site" evidence="7">
    <location>
        <position position="54"/>
    </location>
    <ligand>
        <name>S-adenosyl-L-methionine</name>
        <dbReference type="ChEBI" id="CHEBI:59789"/>
    </ligand>
</feature>
<comment type="similarity">
    <text evidence="7">Belongs to the class I-like SAM-binding methyltransferase superfamily. TrmB family.</text>
</comment>
<accession>E9S7M1</accession>
<reference evidence="8 9" key="1">
    <citation type="submission" date="2011-02" db="EMBL/GenBank/DDBJ databases">
        <authorList>
            <person name="Nelson K.E."/>
            <person name="Sutton G."/>
            <person name="Torralba M."/>
            <person name="Durkin S."/>
            <person name="Harkins D."/>
            <person name="Montgomery R."/>
            <person name="Ziemer C."/>
            <person name="Klaassens E."/>
            <person name="Ocuiv P."/>
            <person name="Morrison M."/>
        </authorList>
    </citation>
    <scope>NUCLEOTIDE SEQUENCE [LARGE SCALE GENOMIC DNA]</scope>
    <source>
        <strain evidence="8 9">8</strain>
    </source>
</reference>
<dbReference type="GO" id="GO:0043527">
    <property type="term" value="C:tRNA methyltransferase complex"/>
    <property type="evidence" value="ECO:0007669"/>
    <property type="project" value="TreeGrafter"/>
</dbReference>
<dbReference type="Proteomes" id="UP000004259">
    <property type="component" value="Unassembled WGS sequence"/>
</dbReference>
<comment type="catalytic activity">
    <reaction evidence="1 7">
        <text>guanosine(46) in tRNA + S-adenosyl-L-methionine = N(7)-methylguanosine(46) in tRNA + S-adenosyl-L-homocysteine</text>
        <dbReference type="Rhea" id="RHEA:42708"/>
        <dbReference type="Rhea" id="RHEA-COMP:10188"/>
        <dbReference type="Rhea" id="RHEA-COMP:10189"/>
        <dbReference type="ChEBI" id="CHEBI:57856"/>
        <dbReference type="ChEBI" id="CHEBI:59789"/>
        <dbReference type="ChEBI" id="CHEBI:74269"/>
        <dbReference type="ChEBI" id="CHEBI:74480"/>
        <dbReference type="EC" id="2.1.1.33"/>
    </reaction>
</comment>
<dbReference type="RefSeq" id="WP_002846896.1">
    <property type="nucleotide sequence ID" value="NZ_ADKM02000012.1"/>
</dbReference>
<organism evidence="8 9">
    <name type="scientific">Ruminococcus albus 8</name>
    <dbReference type="NCBI Taxonomy" id="246199"/>
    <lineage>
        <taxon>Bacteria</taxon>
        <taxon>Bacillati</taxon>
        <taxon>Bacillota</taxon>
        <taxon>Clostridia</taxon>
        <taxon>Eubacteriales</taxon>
        <taxon>Oscillospiraceae</taxon>
        <taxon>Ruminococcus</taxon>
    </lineage>
</organism>
<evidence type="ECO:0000256" key="6">
    <source>
        <dbReference type="ARBA" id="ARBA00022694"/>
    </source>
</evidence>